<proteinExistence type="predicted"/>
<name>A0A8K0X3H5_9PEZI</name>
<dbReference type="AlphaFoldDB" id="A0A8K0X3H5"/>
<dbReference type="EMBL" id="JAGPXD010000004">
    <property type="protein sequence ID" value="KAH7358792.1"/>
    <property type="molecule type" value="Genomic_DNA"/>
</dbReference>
<gene>
    <name evidence="2" type="ORF">B0T11DRAFT_108279</name>
</gene>
<feature type="region of interest" description="Disordered" evidence="1">
    <location>
        <begin position="185"/>
        <end position="227"/>
    </location>
</feature>
<keyword evidence="3" id="KW-1185">Reference proteome</keyword>
<comment type="caution">
    <text evidence="2">The sequence shown here is derived from an EMBL/GenBank/DDBJ whole genome shotgun (WGS) entry which is preliminary data.</text>
</comment>
<evidence type="ECO:0000256" key="1">
    <source>
        <dbReference type="SAM" id="MobiDB-lite"/>
    </source>
</evidence>
<protein>
    <submittedName>
        <fullName evidence="2">Uncharacterized protein</fullName>
    </submittedName>
</protein>
<sequence length="227" mass="24618">MCRVLPSSFVPFPSSAGLVAPAAYSYSSEASCTYLYLDNIGRRDGQWKRTCTCLDGTCDNMILGRCCRPGLGSRTEMTPKTSLLNFLTHLPSINFDHPPPWQHVMTAPSSSLLPHRSTYLACSSHSLLCSPGPIPSHIPRAALSCREAKQGRQAVGQSVRMVGVHCKSNNTRVCLLASFLHQAKDHPASCPRGRRFQSANNGQDHARRNTSAIHSSSSLSGPLGSIR</sequence>
<evidence type="ECO:0000313" key="2">
    <source>
        <dbReference type="EMBL" id="KAH7358792.1"/>
    </source>
</evidence>
<feature type="compositionally biased region" description="Low complexity" evidence="1">
    <location>
        <begin position="215"/>
        <end position="227"/>
    </location>
</feature>
<evidence type="ECO:0000313" key="3">
    <source>
        <dbReference type="Proteomes" id="UP000813385"/>
    </source>
</evidence>
<feature type="compositionally biased region" description="Polar residues" evidence="1">
    <location>
        <begin position="197"/>
        <end position="214"/>
    </location>
</feature>
<accession>A0A8K0X3H5</accession>
<organism evidence="2 3">
    <name type="scientific">Plectosphaerella cucumerina</name>
    <dbReference type="NCBI Taxonomy" id="40658"/>
    <lineage>
        <taxon>Eukaryota</taxon>
        <taxon>Fungi</taxon>
        <taxon>Dikarya</taxon>
        <taxon>Ascomycota</taxon>
        <taxon>Pezizomycotina</taxon>
        <taxon>Sordariomycetes</taxon>
        <taxon>Hypocreomycetidae</taxon>
        <taxon>Glomerellales</taxon>
        <taxon>Plectosphaerellaceae</taxon>
        <taxon>Plectosphaerella</taxon>
    </lineage>
</organism>
<dbReference type="Proteomes" id="UP000813385">
    <property type="component" value="Unassembled WGS sequence"/>
</dbReference>
<reference evidence="2" key="1">
    <citation type="journal article" date="2021" name="Nat. Commun.">
        <title>Genetic determinants of endophytism in the Arabidopsis root mycobiome.</title>
        <authorList>
            <person name="Mesny F."/>
            <person name="Miyauchi S."/>
            <person name="Thiergart T."/>
            <person name="Pickel B."/>
            <person name="Atanasova L."/>
            <person name="Karlsson M."/>
            <person name="Huettel B."/>
            <person name="Barry K.W."/>
            <person name="Haridas S."/>
            <person name="Chen C."/>
            <person name="Bauer D."/>
            <person name="Andreopoulos W."/>
            <person name="Pangilinan J."/>
            <person name="LaButti K."/>
            <person name="Riley R."/>
            <person name="Lipzen A."/>
            <person name="Clum A."/>
            <person name="Drula E."/>
            <person name="Henrissat B."/>
            <person name="Kohler A."/>
            <person name="Grigoriev I.V."/>
            <person name="Martin F.M."/>
            <person name="Hacquard S."/>
        </authorList>
    </citation>
    <scope>NUCLEOTIDE SEQUENCE</scope>
    <source>
        <strain evidence="2">MPI-CAGE-AT-0016</strain>
    </source>
</reference>